<dbReference type="EC" id="2.1.1.-" evidence="6"/>
<evidence type="ECO:0000256" key="5">
    <source>
        <dbReference type="ARBA" id="ARBA00022691"/>
    </source>
</evidence>
<sequence length="227" mass="24926">MTDSSHEENDDAIPRTLENDPLEGSLEVAEFFGPTYGRVRGFAELLADQGVLRGLIGPRELERIWERHILNSAAIAPFLGAGTLVDVGSGAGLPGMVIAAMEPDRRVILVEPMERRVQWLLEASRNVGIENVIVVRGRAEEVRESVEGDIITARAVASVDKLIKWCAPLLAPEGHMVLLKGRSAADELERAKYALRKHRMTGEVLEAGTLEGLEPTRVVRLSRQAKH</sequence>
<evidence type="ECO:0000256" key="1">
    <source>
        <dbReference type="ARBA" id="ARBA00022490"/>
    </source>
</evidence>
<comment type="caution">
    <text evidence="6">Lacks conserved residue(s) required for the propagation of feature annotation.</text>
</comment>
<dbReference type="Pfam" id="PF02527">
    <property type="entry name" value="GidB"/>
    <property type="match status" value="1"/>
</dbReference>
<dbReference type="Proteomes" id="UP001304125">
    <property type="component" value="Chromosome"/>
</dbReference>
<dbReference type="Gene3D" id="3.40.50.150">
    <property type="entry name" value="Vaccinia Virus protein VP39"/>
    <property type="match status" value="1"/>
</dbReference>
<keyword evidence="4 6" id="KW-0808">Transferase</keyword>
<dbReference type="InterPro" id="IPR029063">
    <property type="entry name" value="SAM-dependent_MTases_sf"/>
</dbReference>
<keyword evidence="8" id="KW-1185">Reference proteome</keyword>
<evidence type="ECO:0000313" key="8">
    <source>
        <dbReference type="Proteomes" id="UP001304125"/>
    </source>
</evidence>
<dbReference type="RefSeq" id="WP_313498299.1">
    <property type="nucleotide sequence ID" value="NZ_CP134879.1"/>
</dbReference>
<protein>
    <recommendedName>
        <fullName evidence="6">Ribosomal RNA small subunit methyltransferase G</fullName>
        <ecNumber evidence="6">2.1.1.-</ecNumber>
    </recommendedName>
    <alternativeName>
        <fullName evidence="6">16S rRNA 7-methylguanosine methyltransferase</fullName>
        <shortName evidence="6">16S rRNA m7G methyltransferase</shortName>
    </alternativeName>
</protein>
<evidence type="ECO:0000256" key="3">
    <source>
        <dbReference type="ARBA" id="ARBA00022603"/>
    </source>
</evidence>
<dbReference type="GO" id="GO:0005829">
    <property type="term" value="C:cytosol"/>
    <property type="evidence" value="ECO:0007669"/>
    <property type="project" value="TreeGrafter"/>
</dbReference>
<dbReference type="GO" id="GO:0070043">
    <property type="term" value="F:rRNA (guanine-N7-)-methyltransferase activity"/>
    <property type="evidence" value="ECO:0007669"/>
    <property type="project" value="UniProtKB-UniRule"/>
</dbReference>
<organism evidence="7 8">
    <name type="scientific">Demequina capsici</name>
    <dbReference type="NCBI Taxonomy" id="3075620"/>
    <lineage>
        <taxon>Bacteria</taxon>
        <taxon>Bacillati</taxon>
        <taxon>Actinomycetota</taxon>
        <taxon>Actinomycetes</taxon>
        <taxon>Micrococcales</taxon>
        <taxon>Demequinaceae</taxon>
        <taxon>Demequina</taxon>
    </lineage>
</organism>
<evidence type="ECO:0000313" key="7">
    <source>
        <dbReference type="EMBL" id="WNM24484.1"/>
    </source>
</evidence>
<dbReference type="EMBL" id="CP134879">
    <property type="protein sequence ID" value="WNM24484.1"/>
    <property type="molecule type" value="Genomic_DNA"/>
</dbReference>
<dbReference type="InterPro" id="IPR003682">
    <property type="entry name" value="rRNA_ssu_MeTfrase_G"/>
</dbReference>
<dbReference type="SUPFAM" id="SSF53335">
    <property type="entry name" value="S-adenosyl-L-methionine-dependent methyltransferases"/>
    <property type="match status" value="1"/>
</dbReference>
<dbReference type="PANTHER" id="PTHR31760">
    <property type="entry name" value="S-ADENOSYL-L-METHIONINE-DEPENDENT METHYLTRANSFERASES SUPERFAMILY PROTEIN"/>
    <property type="match status" value="1"/>
</dbReference>
<feature type="binding site" evidence="6">
    <location>
        <begin position="139"/>
        <end position="140"/>
    </location>
    <ligand>
        <name>S-adenosyl-L-methionine</name>
        <dbReference type="ChEBI" id="CHEBI:59789"/>
    </ligand>
</feature>
<keyword evidence="2 6" id="KW-0698">rRNA processing</keyword>
<evidence type="ECO:0000256" key="2">
    <source>
        <dbReference type="ARBA" id="ARBA00022552"/>
    </source>
</evidence>
<feature type="binding site" evidence="6">
    <location>
        <position position="93"/>
    </location>
    <ligand>
        <name>S-adenosyl-L-methionine</name>
        <dbReference type="ChEBI" id="CHEBI:59789"/>
    </ligand>
</feature>
<feature type="binding site" evidence="6">
    <location>
        <position position="88"/>
    </location>
    <ligand>
        <name>S-adenosyl-L-methionine</name>
        <dbReference type="ChEBI" id="CHEBI:59789"/>
    </ligand>
</feature>
<reference evidence="7 8" key="1">
    <citation type="submission" date="2023-09" db="EMBL/GenBank/DDBJ databases">
        <title>Demequina sp. a novel bacteria isolated from Capsicum annuum.</title>
        <authorList>
            <person name="Humaira Z."/>
            <person name="Lee J."/>
            <person name="Cho D."/>
        </authorList>
    </citation>
    <scope>NUCLEOTIDE SEQUENCE [LARGE SCALE GENOMIC DNA]</scope>
    <source>
        <strain evidence="7 8">OYTSA14</strain>
    </source>
</reference>
<comment type="similarity">
    <text evidence="6">Belongs to the methyltransferase superfamily. RNA methyltransferase RsmG family.</text>
</comment>
<dbReference type="CDD" id="cd02440">
    <property type="entry name" value="AdoMet_MTases"/>
    <property type="match status" value="1"/>
</dbReference>
<keyword evidence="3 6" id="KW-0489">Methyltransferase</keyword>
<gene>
    <name evidence="6 7" type="primary">rsmG</name>
    <name evidence="7" type="ORF">RN606_14140</name>
</gene>
<comment type="function">
    <text evidence="6">Specifically methylates the N7 position of a guanine in 16S rRNA.</text>
</comment>
<accession>A0AA96F722</accession>
<evidence type="ECO:0000256" key="6">
    <source>
        <dbReference type="HAMAP-Rule" id="MF_00074"/>
    </source>
</evidence>
<dbReference type="HAMAP" id="MF_00074">
    <property type="entry name" value="16SrRNA_methyltr_G"/>
    <property type="match status" value="1"/>
</dbReference>
<evidence type="ECO:0000256" key="4">
    <source>
        <dbReference type="ARBA" id="ARBA00022679"/>
    </source>
</evidence>
<proteinExistence type="inferred from homology"/>
<feature type="binding site" evidence="6">
    <location>
        <position position="154"/>
    </location>
    <ligand>
        <name>S-adenosyl-L-methionine</name>
        <dbReference type="ChEBI" id="CHEBI:59789"/>
    </ligand>
</feature>
<dbReference type="NCBIfam" id="TIGR00138">
    <property type="entry name" value="rsmG_gidB"/>
    <property type="match status" value="1"/>
</dbReference>
<keyword evidence="1 6" id="KW-0963">Cytoplasm</keyword>
<dbReference type="PANTHER" id="PTHR31760:SF0">
    <property type="entry name" value="S-ADENOSYL-L-METHIONINE-DEPENDENT METHYLTRANSFERASES SUPERFAMILY PROTEIN"/>
    <property type="match status" value="1"/>
</dbReference>
<dbReference type="AlphaFoldDB" id="A0AA96F722"/>
<comment type="subcellular location">
    <subcellularLocation>
        <location evidence="6">Cytoplasm</location>
    </subcellularLocation>
</comment>
<keyword evidence="5 6" id="KW-0949">S-adenosyl-L-methionine</keyword>
<name>A0AA96F722_9MICO</name>